<organism evidence="12 13">
    <name type="scientific">Moniliophthora roreri</name>
    <name type="common">Frosty pod rot fungus</name>
    <name type="synonym">Monilia roreri</name>
    <dbReference type="NCBI Taxonomy" id="221103"/>
    <lineage>
        <taxon>Eukaryota</taxon>
        <taxon>Fungi</taxon>
        <taxon>Dikarya</taxon>
        <taxon>Basidiomycota</taxon>
        <taxon>Agaricomycotina</taxon>
        <taxon>Agaricomycetes</taxon>
        <taxon>Agaricomycetidae</taxon>
        <taxon>Agaricales</taxon>
        <taxon>Marasmiineae</taxon>
        <taxon>Marasmiaceae</taxon>
        <taxon>Moniliophthora</taxon>
    </lineage>
</organism>
<dbReference type="PANTHER" id="PTHR30521">
    <property type="entry name" value="DEFERROCHELATASE/PEROXIDASE"/>
    <property type="match status" value="1"/>
</dbReference>
<evidence type="ECO:0000256" key="2">
    <source>
        <dbReference type="ARBA" id="ARBA00022559"/>
    </source>
</evidence>
<protein>
    <submittedName>
        <fullName evidence="12">Uncharacterized protein</fullName>
    </submittedName>
</protein>
<comment type="cofactor">
    <cofactor evidence="1">
        <name>heme b</name>
        <dbReference type="ChEBI" id="CHEBI:60344"/>
    </cofactor>
</comment>
<dbReference type="Pfam" id="PF20628">
    <property type="entry name" value="Dyp_perox_C"/>
    <property type="match status" value="1"/>
</dbReference>
<comment type="similarity">
    <text evidence="8">Belongs to the DyP-type peroxidase family.</text>
</comment>
<dbReference type="PROSITE" id="PS51404">
    <property type="entry name" value="DYP_PEROXIDASE"/>
    <property type="match status" value="1"/>
</dbReference>
<dbReference type="GO" id="GO:0004601">
    <property type="term" value="F:peroxidase activity"/>
    <property type="evidence" value="ECO:0007669"/>
    <property type="project" value="UniProtKB-KW"/>
</dbReference>
<dbReference type="PANTHER" id="PTHR30521:SF4">
    <property type="entry name" value="DEFERROCHELATASE"/>
    <property type="match status" value="1"/>
</dbReference>
<dbReference type="InterPro" id="IPR011008">
    <property type="entry name" value="Dimeric_a/b-barrel"/>
</dbReference>
<evidence type="ECO:0000313" key="13">
    <source>
        <dbReference type="Proteomes" id="UP000054988"/>
    </source>
</evidence>
<evidence type="ECO:0000259" key="10">
    <source>
        <dbReference type="Pfam" id="PF20628"/>
    </source>
</evidence>
<feature type="domain" description="DyP dimeric alpha+beta barrel" evidence="11">
    <location>
        <begin position="222"/>
        <end position="369"/>
    </location>
</feature>
<reference evidence="12 13" key="1">
    <citation type="submission" date="2015-12" db="EMBL/GenBank/DDBJ databases">
        <title>Draft genome sequence of Moniliophthora roreri, the causal agent of frosty pod rot of cacao.</title>
        <authorList>
            <person name="Aime M.C."/>
            <person name="Diaz-Valderrama J.R."/>
            <person name="Kijpornyongpan T."/>
            <person name="Phillips-Mora W."/>
        </authorList>
    </citation>
    <scope>NUCLEOTIDE SEQUENCE [LARGE SCALE GENOMIC DNA]</scope>
    <source>
        <strain evidence="12 13">MCA 2952</strain>
    </source>
</reference>
<comment type="caution">
    <text evidence="12">The sequence shown here is derived from an EMBL/GenBank/DDBJ whole genome shotgun (WGS) entry which is preliminary data.</text>
</comment>
<keyword evidence="5" id="KW-0732">Signal</keyword>
<dbReference type="Proteomes" id="UP000054988">
    <property type="component" value="Unassembled WGS sequence"/>
</dbReference>
<dbReference type="InterPro" id="IPR006314">
    <property type="entry name" value="Dyp_peroxidase"/>
</dbReference>
<evidence type="ECO:0000313" key="12">
    <source>
        <dbReference type="EMBL" id="KTB38192.1"/>
    </source>
</evidence>
<dbReference type="GO" id="GO:0046872">
    <property type="term" value="F:metal ion binding"/>
    <property type="evidence" value="ECO:0007669"/>
    <property type="project" value="UniProtKB-KW"/>
</dbReference>
<dbReference type="NCBIfam" id="TIGR01413">
    <property type="entry name" value="Dyp_perox_fam"/>
    <property type="match status" value="1"/>
</dbReference>
<keyword evidence="4" id="KW-0479">Metal-binding</keyword>
<gene>
    <name evidence="12" type="ORF">WG66_9159</name>
</gene>
<keyword evidence="6" id="KW-0560">Oxidoreductase</keyword>
<feature type="region of interest" description="Disordered" evidence="9">
    <location>
        <begin position="608"/>
        <end position="630"/>
    </location>
</feature>
<dbReference type="GO" id="GO:0005829">
    <property type="term" value="C:cytosol"/>
    <property type="evidence" value="ECO:0007669"/>
    <property type="project" value="TreeGrafter"/>
</dbReference>
<keyword evidence="7" id="KW-0408">Iron</keyword>
<dbReference type="SUPFAM" id="SSF54909">
    <property type="entry name" value="Dimeric alpha+beta barrel"/>
    <property type="match status" value="1"/>
</dbReference>
<evidence type="ECO:0000256" key="5">
    <source>
        <dbReference type="ARBA" id="ARBA00022729"/>
    </source>
</evidence>
<keyword evidence="3" id="KW-0349">Heme</keyword>
<dbReference type="AlphaFoldDB" id="A0A0W0FPF0"/>
<proteinExistence type="inferred from homology"/>
<feature type="domain" description="Dyp-type peroxidase C-terminal" evidence="10">
    <location>
        <begin position="418"/>
        <end position="594"/>
    </location>
</feature>
<dbReference type="eggNOG" id="ENOG502RUI2">
    <property type="taxonomic scope" value="Eukaryota"/>
</dbReference>
<evidence type="ECO:0000256" key="6">
    <source>
        <dbReference type="ARBA" id="ARBA00023002"/>
    </source>
</evidence>
<dbReference type="InterPro" id="IPR049509">
    <property type="entry name" value="DyP_N"/>
</dbReference>
<evidence type="ECO:0000256" key="4">
    <source>
        <dbReference type="ARBA" id="ARBA00022723"/>
    </source>
</evidence>
<dbReference type="Pfam" id="PF21105">
    <property type="entry name" value="DyP_N"/>
    <property type="match status" value="1"/>
</dbReference>
<name>A0A0W0FPF0_MONRR</name>
<feature type="compositionally biased region" description="Polar residues" evidence="9">
    <location>
        <begin position="611"/>
        <end position="624"/>
    </location>
</feature>
<evidence type="ECO:0000259" key="11">
    <source>
        <dbReference type="Pfam" id="PF21105"/>
    </source>
</evidence>
<accession>A0A0W0FPF0</accession>
<keyword evidence="2" id="KW-0575">Peroxidase</keyword>
<evidence type="ECO:0000256" key="1">
    <source>
        <dbReference type="ARBA" id="ARBA00001970"/>
    </source>
</evidence>
<evidence type="ECO:0000256" key="7">
    <source>
        <dbReference type="ARBA" id="ARBA00023004"/>
    </source>
</evidence>
<dbReference type="InterPro" id="IPR048328">
    <property type="entry name" value="Dyp_perox_C"/>
</dbReference>
<evidence type="ECO:0000256" key="3">
    <source>
        <dbReference type="ARBA" id="ARBA00022617"/>
    </source>
</evidence>
<evidence type="ECO:0000256" key="8">
    <source>
        <dbReference type="ARBA" id="ARBA00025737"/>
    </source>
</evidence>
<evidence type="ECO:0000256" key="9">
    <source>
        <dbReference type="SAM" id="MobiDB-lite"/>
    </source>
</evidence>
<sequence>MSINYLVSLDIHGKSQSSSLPDDIGFESNYSTGKDRDRTPTTTQSKRSTLAEYPRLTGRSHLNGSWRVSQGTACLCRIGIHFKPGRCSVLGNIAHTISIRLHVTHTAFIGIDVLVLRMAPRYVVFFGCWGIKRWTISVAALQFELLNLHQISLSMRFALLFWALSLTSRYACASPDAQSLQARQDSETRTDSIFIDPAEQPKLPTADQAQSASRLVGLNLDNIQGDILVGMKKKKELFFFFSIRDSKAFKSKIKRVHPLITTTKQLLSVRTQPITAVNLAFTQSGLNALGVTDDLADGAFKAGQFADAENLGDPGTGKWIPAFKGTSIHGVFILASDSLLRVNTQLLRIQAIMGSSIHESYRLQGSARPGNQEGHEHFGYMDGISQPAIAGFTVDPLPGQITLDPGQFILGERGDATNRPAWAKDGSFLAFRQLQQFVPEFDQFVIDNALKVPGLTKQENIDLFGARMVGRWKSGAPIDLAPLRDDQVLAKDARRNNDFNFNHGDGFDIVTNQTNCPFSAHIRKTRPRADFGEENTSIHIIRAGIPYGPEVTLLEKQLKKSSDLGILERGLAFVAYQSNIGSGFQFIQKNWVDNANFFFGKQGNGVDPIIGSTNQGPSNGNTPRPVSGLDPLDPSRIITIKKDFVVSRGGEYFFSPSLSAILDPIAK</sequence>
<dbReference type="GO" id="GO:0020037">
    <property type="term" value="F:heme binding"/>
    <property type="evidence" value="ECO:0007669"/>
    <property type="project" value="InterPro"/>
</dbReference>
<dbReference type="EMBL" id="LATX01001774">
    <property type="protein sequence ID" value="KTB38192.1"/>
    <property type="molecule type" value="Genomic_DNA"/>
</dbReference>